<name>A0A7L5EGW4_PARDI</name>
<dbReference type="AlphaFoldDB" id="A0A7L5EGW4"/>
<organism evidence="1 2">
    <name type="scientific">Parabacteroides distasonis</name>
    <dbReference type="NCBI Taxonomy" id="823"/>
    <lineage>
        <taxon>Bacteria</taxon>
        <taxon>Pseudomonadati</taxon>
        <taxon>Bacteroidota</taxon>
        <taxon>Bacteroidia</taxon>
        <taxon>Bacteroidales</taxon>
        <taxon>Tannerellaceae</taxon>
        <taxon>Parabacteroides</taxon>
    </lineage>
</organism>
<dbReference type="CDD" id="cd00761">
    <property type="entry name" value="Glyco_tranf_GTA_type"/>
    <property type="match status" value="1"/>
</dbReference>
<protein>
    <submittedName>
        <fullName evidence="1">Glycosyltransferase family 2 protein</fullName>
    </submittedName>
</protein>
<reference evidence="1 2" key="1">
    <citation type="submission" date="2020-04" db="EMBL/GenBank/DDBJ databases">
        <title>Complete Genomes and Methylome analysis of CBBP consortium that reverse antibiotic-induced susceptibility to vancomycin-resistant Enterococcus faecium infection.</title>
        <authorList>
            <person name="Fomenkov A."/>
            <person name="Zhang Z."/>
            <person name="Pamer E."/>
            <person name="Roberts R.J."/>
        </authorList>
    </citation>
    <scope>NUCLEOTIDE SEQUENCE [LARGE SCALE GENOMIC DNA]</scope>
    <source>
        <strain evidence="2">CBBP</strain>
    </source>
</reference>
<dbReference type="GO" id="GO:0016740">
    <property type="term" value="F:transferase activity"/>
    <property type="evidence" value="ECO:0007669"/>
    <property type="project" value="UniProtKB-KW"/>
</dbReference>
<gene>
    <name evidence="1" type="ORF">HHO38_05710</name>
</gene>
<dbReference type="SUPFAM" id="SSF53448">
    <property type="entry name" value="Nucleotide-diphospho-sugar transferases"/>
    <property type="match status" value="1"/>
</dbReference>
<proteinExistence type="predicted"/>
<evidence type="ECO:0000313" key="1">
    <source>
        <dbReference type="EMBL" id="QJE27862.1"/>
    </source>
</evidence>
<sequence length="316" mass="37281">MNYTKLFERYGRIPPVSRERYVHDRLLYSPLRYAIRWLCTKWLFPHYFRKYRNLTEQMAEETIVSLTSFPKRFSTLWLVIESLKHQTIKPEKIVLYLSSEEVSGREDIPASLLAEEDDLFEIRFRERKLRAHGKYHYAMQDFPNKNIVTVDDDIVYAPTMLEALVDGHKIFPNEVITNCTCQILLNNDRSAKPYKDWSKIKVVDCCRYCSFDNLIPMGVGGVLYPANVLYRDALNFDLAKELSYLADDLWLYAQVVLNGKRVIKTSFDTAQNIPVYIKSNVTLTSVNVIECQNDVQMRKLREYYLRTLDYDIIDFK</sequence>
<keyword evidence="1" id="KW-0808">Transferase</keyword>
<evidence type="ECO:0000313" key="2">
    <source>
        <dbReference type="Proteomes" id="UP000501982"/>
    </source>
</evidence>
<dbReference type="EMBL" id="CP051672">
    <property type="protein sequence ID" value="QJE27862.1"/>
    <property type="molecule type" value="Genomic_DNA"/>
</dbReference>
<dbReference type="RefSeq" id="WP_170105298.1">
    <property type="nucleotide sequence ID" value="NZ_CP051672.1"/>
</dbReference>
<dbReference type="InterPro" id="IPR029044">
    <property type="entry name" value="Nucleotide-diphossugar_trans"/>
</dbReference>
<accession>A0A7L5EGW4</accession>
<dbReference type="Proteomes" id="UP000501982">
    <property type="component" value="Chromosome"/>
</dbReference>